<feature type="region of interest" description="Disordered" evidence="1">
    <location>
        <begin position="460"/>
        <end position="484"/>
    </location>
</feature>
<protein>
    <submittedName>
        <fullName evidence="3">MlaD family protein</fullName>
    </submittedName>
</protein>
<dbReference type="PROSITE" id="PS51257">
    <property type="entry name" value="PROKAR_LIPOPROTEIN"/>
    <property type="match status" value="1"/>
</dbReference>
<evidence type="ECO:0000256" key="1">
    <source>
        <dbReference type="SAM" id="MobiDB-lite"/>
    </source>
</evidence>
<keyword evidence="4" id="KW-1185">Reference proteome</keyword>
<organism evidence="3 4">
    <name type="scientific">Patulibacter brassicae</name>
    <dbReference type="NCBI Taxonomy" id="1705717"/>
    <lineage>
        <taxon>Bacteria</taxon>
        <taxon>Bacillati</taxon>
        <taxon>Actinomycetota</taxon>
        <taxon>Thermoleophilia</taxon>
        <taxon>Solirubrobacterales</taxon>
        <taxon>Patulibacteraceae</taxon>
        <taxon>Patulibacter</taxon>
    </lineage>
</organism>
<evidence type="ECO:0000313" key="3">
    <source>
        <dbReference type="EMBL" id="MDX8153101.1"/>
    </source>
</evidence>
<comment type="caution">
    <text evidence="3">The sequence shown here is derived from an EMBL/GenBank/DDBJ whole genome shotgun (WGS) entry which is preliminary data.</text>
</comment>
<reference evidence="3 4" key="1">
    <citation type="submission" date="2023-11" db="EMBL/GenBank/DDBJ databases">
        <authorList>
            <person name="Xu M."/>
            <person name="Jiang T."/>
        </authorList>
    </citation>
    <scope>NUCLEOTIDE SEQUENCE [LARGE SCALE GENOMIC DNA]</scope>
    <source>
        <strain evidence="3 4">SD</strain>
    </source>
</reference>
<dbReference type="PANTHER" id="PTHR33371:SF4">
    <property type="entry name" value="INTERMEMBRANE PHOSPHOLIPID TRANSPORT SYSTEM BINDING PROTEIN MLAD"/>
    <property type="match status" value="1"/>
</dbReference>
<dbReference type="EMBL" id="JAXAVX010000010">
    <property type="protein sequence ID" value="MDX8153101.1"/>
    <property type="molecule type" value="Genomic_DNA"/>
</dbReference>
<evidence type="ECO:0000313" key="4">
    <source>
        <dbReference type="Proteomes" id="UP001277761"/>
    </source>
</evidence>
<dbReference type="PANTHER" id="PTHR33371">
    <property type="entry name" value="INTERMEMBRANE PHOSPHOLIPID TRANSPORT SYSTEM BINDING PROTEIN MLAD-RELATED"/>
    <property type="match status" value="1"/>
</dbReference>
<proteinExistence type="predicted"/>
<accession>A0ABU4VMN3</accession>
<dbReference type="Pfam" id="PF02470">
    <property type="entry name" value="MlaD"/>
    <property type="match status" value="1"/>
</dbReference>
<dbReference type="RefSeq" id="WP_319955253.1">
    <property type="nucleotide sequence ID" value="NZ_JAXAVX010000010.1"/>
</dbReference>
<feature type="domain" description="Mce/MlaD" evidence="2">
    <location>
        <begin position="41"/>
        <end position="120"/>
    </location>
</feature>
<evidence type="ECO:0000259" key="2">
    <source>
        <dbReference type="Pfam" id="PF02470"/>
    </source>
</evidence>
<dbReference type="InterPro" id="IPR003399">
    <property type="entry name" value="Mce/MlaD"/>
</dbReference>
<name>A0ABU4VMN3_9ACTN</name>
<gene>
    <name evidence="3" type="ORF">SK069_15990</name>
</gene>
<sequence>MSTRSPGVGRILLMIGFALSCFALLLFLWLAFGGPAPLRPQGYRVHVSFAEGAQLASEADVRISGVPVGKVKSIEANRRTGRADAVVEVQPRFAPLPRNTRAVLRAKTLLGETYVELTPGNRRGPAIADGGRLPDGRVAETVEFDEVLRTFDRPTREALREQLQRSALALDGRGTDLSAAIGLFSPFAQDGATLLRILDAQRGDLRTLVRDGGRTVGALSERRGQLAGLITDAGRALAITDRRGASLRAGVAALPAFQREAQRSVARLRRFSDASAPLVAQLRPAARELSPSLRSLEQLAPDLRALFVDLGPLITRSRTGLPALTEVTDALRPALADIGPLLREVNPALEFVGRYPQEGRAFFANAGMALNGSALGVDGKRYGYLRLVTPLNLENLAIWKRRLATNRPNAYAKPGAFSQLAQGMPVFENRQCGAPRPSAGVLSDLLETLGASLTALAPGCAKQGPFTNPDGSTGDYPRVARDPE</sequence>
<dbReference type="Proteomes" id="UP001277761">
    <property type="component" value="Unassembled WGS sequence"/>
</dbReference>
<dbReference type="InterPro" id="IPR052336">
    <property type="entry name" value="MlaD_Phospholipid_Transporter"/>
</dbReference>